<keyword evidence="2" id="KW-0614">Plasmid</keyword>
<protein>
    <recommendedName>
        <fullName evidence="4">Cohesin domain-containing protein</fullName>
    </recommendedName>
</protein>
<dbReference type="Proteomes" id="UP000217507">
    <property type="component" value="Plasmid Plasmid3 dna"/>
</dbReference>
<evidence type="ECO:0000313" key="3">
    <source>
        <dbReference type="Proteomes" id="UP000217507"/>
    </source>
</evidence>
<dbReference type="GO" id="GO:0030246">
    <property type="term" value="F:carbohydrate binding"/>
    <property type="evidence" value="ECO:0007669"/>
    <property type="project" value="InterPro"/>
</dbReference>
<proteinExistence type="predicted"/>
<feature type="signal peptide" evidence="1">
    <location>
        <begin position="1"/>
        <end position="23"/>
    </location>
</feature>
<reference evidence="2 3" key="1">
    <citation type="submission" date="2017-06" db="EMBL/GenBank/DDBJ databases">
        <title>Genome sequencing of cyanobaciteial culture collection at National Institute for Environmental Studies (NIES).</title>
        <authorList>
            <person name="Hirose Y."/>
            <person name="Shimura Y."/>
            <person name="Fujisawa T."/>
            <person name="Nakamura Y."/>
            <person name="Kawachi M."/>
        </authorList>
    </citation>
    <scope>NUCLEOTIDE SEQUENCE [LARGE SCALE GENOMIC DNA]</scope>
    <source>
        <strain evidence="2 3">NIES-23</strain>
        <plasmid evidence="3">Plasmid Plasmid3 dna</plasmid>
    </source>
</reference>
<name>A0A1Z4KWY9_ANAVA</name>
<dbReference type="SUPFAM" id="SSF49384">
    <property type="entry name" value="Carbohydrate-binding domain"/>
    <property type="match status" value="1"/>
</dbReference>
<keyword evidence="1" id="KW-0732">Signal</keyword>
<dbReference type="InterPro" id="IPR008965">
    <property type="entry name" value="CBM2/CBM3_carb-bd_dom_sf"/>
</dbReference>
<evidence type="ECO:0000313" key="2">
    <source>
        <dbReference type="EMBL" id="BAY73412.1"/>
    </source>
</evidence>
<geneLocation type="plasmid" evidence="2">
    <name>plasmid3</name>
</geneLocation>
<dbReference type="EMBL" id="AP018219">
    <property type="protein sequence ID" value="BAY73412.1"/>
    <property type="molecule type" value="Genomic_DNA"/>
</dbReference>
<organism evidence="2 3">
    <name type="scientific">Trichormus variabilis NIES-23</name>
    <dbReference type="NCBI Taxonomy" id="1973479"/>
    <lineage>
        <taxon>Bacteria</taxon>
        <taxon>Bacillati</taxon>
        <taxon>Cyanobacteriota</taxon>
        <taxon>Cyanophyceae</taxon>
        <taxon>Nostocales</taxon>
        <taxon>Nostocaceae</taxon>
        <taxon>Trichormus</taxon>
    </lineage>
</organism>
<dbReference type="Gene3D" id="2.60.40.680">
    <property type="match status" value="1"/>
</dbReference>
<accession>A0A1Z4KWY9</accession>
<dbReference type="AlphaFoldDB" id="A0A1Z4KWY9"/>
<feature type="chain" id="PRO_5012622326" description="Cohesin domain-containing protein" evidence="1">
    <location>
        <begin position="24"/>
        <end position="209"/>
    </location>
</feature>
<gene>
    <name evidence="2" type="ORF">NIES23_62400</name>
</gene>
<evidence type="ECO:0000256" key="1">
    <source>
        <dbReference type="SAM" id="SignalP"/>
    </source>
</evidence>
<sequence length="209" mass="22279">MKNAFWSLALGIGLLSPTITTGAAQAVSLKLLPAVQTVNVGDSLNIDVEISELGDLQSPSLSAFDLNLFFDHTILRFNSFSFGDPSKGDLVGLTENTRTTDLQTSLGLVSFAEVSLDDADKLNNIQPASFILGRANFTAVRVGSSQLTLAVAVDGLLDENTTPLLLTGLPTDVYVTVTSTQVPEQNFSWLVLGLTMSLGTTVLKKKIKF</sequence>
<evidence type="ECO:0008006" key="4">
    <source>
        <dbReference type="Google" id="ProtNLM"/>
    </source>
</evidence>